<dbReference type="PROSITE" id="PS50110">
    <property type="entry name" value="RESPONSE_REGULATORY"/>
    <property type="match status" value="1"/>
</dbReference>
<evidence type="ECO:0000256" key="1">
    <source>
        <dbReference type="ARBA" id="ARBA00022553"/>
    </source>
</evidence>
<reference evidence="5 6" key="1">
    <citation type="journal article" date="2013" name="Genome Announc.">
        <title>Draft Genome Sequence of an Alphaproteobacterium, Caenispirillum salinarum AK4(T), Isolated from a Solar Saltern.</title>
        <authorList>
            <person name="Khatri I."/>
            <person name="Singh A."/>
            <person name="Korpole S."/>
            <person name="Pinnaka A.K."/>
            <person name="Subramanian S."/>
        </authorList>
    </citation>
    <scope>NUCLEOTIDE SEQUENCE [LARGE SCALE GENOMIC DNA]</scope>
    <source>
        <strain evidence="5 6">AK4</strain>
    </source>
</reference>
<protein>
    <submittedName>
        <fullName evidence="5">Response regulator receiver protein</fullName>
    </submittedName>
</protein>
<dbReference type="Gene3D" id="3.40.50.2300">
    <property type="match status" value="1"/>
</dbReference>
<evidence type="ECO:0000313" key="5">
    <source>
        <dbReference type="EMBL" id="EKV29803.1"/>
    </source>
</evidence>
<evidence type="ECO:0000259" key="4">
    <source>
        <dbReference type="PROSITE" id="PS50110"/>
    </source>
</evidence>
<dbReference type="OrthoDB" id="9814495at2"/>
<dbReference type="GO" id="GO:0000160">
    <property type="term" value="P:phosphorelay signal transduction system"/>
    <property type="evidence" value="ECO:0007669"/>
    <property type="project" value="UniProtKB-KW"/>
</dbReference>
<dbReference type="PANTHER" id="PTHR44591">
    <property type="entry name" value="STRESS RESPONSE REGULATOR PROTEIN 1"/>
    <property type="match status" value="1"/>
</dbReference>
<dbReference type="InterPro" id="IPR011006">
    <property type="entry name" value="CheY-like_superfamily"/>
</dbReference>
<accession>K9HH95</accession>
<dbReference type="RefSeq" id="WP_009540893.1">
    <property type="nucleotide sequence ID" value="NZ_ANHY01000011.1"/>
</dbReference>
<sequence length="119" mass="13022">MTKRVLVVEDDVIMRQGFVAVLEMEGFEVREAADGSDALDMLGHWRPDVILLDLMMPVMTGWDFRQAQLQNTDIAGIPVIVVSGCAGSEREVAALKPAGHLQKPASLNAMVEKIRSVFA</sequence>
<keyword evidence="1 3" id="KW-0597">Phosphoprotein</keyword>
<evidence type="ECO:0000256" key="3">
    <source>
        <dbReference type="PROSITE-ProRule" id="PRU00169"/>
    </source>
</evidence>
<proteinExistence type="predicted"/>
<dbReference type="PANTHER" id="PTHR44591:SF14">
    <property type="entry name" value="PROTEIN PILG"/>
    <property type="match status" value="1"/>
</dbReference>
<evidence type="ECO:0000256" key="2">
    <source>
        <dbReference type="ARBA" id="ARBA00023012"/>
    </source>
</evidence>
<comment type="caution">
    <text evidence="5">The sequence shown here is derived from an EMBL/GenBank/DDBJ whole genome shotgun (WGS) entry which is preliminary data.</text>
</comment>
<dbReference type="InterPro" id="IPR001789">
    <property type="entry name" value="Sig_transdc_resp-reg_receiver"/>
</dbReference>
<name>K9HH95_9PROT</name>
<dbReference type="SUPFAM" id="SSF52172">
    <property type="entry name" value="CheY-like"/>
    <property type="match status" value="1"/>
</dbReference>
<keyword evidence="2" id="KW-0902">Two-component regulatory system</keyword>
<dbReference type="InterPro" id="IPR050595">
    <property type="entry name" value="Bact_response_regulator"/>
</dbReference>
<dbReference type="CDD" id="cd00156">
    <property type="entry name" value="REC"/>
    <property type="match status" value="1"/>
</dbReference>
<dbReference type="Pfam" id="PF00072">
    <property type="entry name" value="Response_reg"/>
    <property type="match status" value="1"/>
</dbReference>
<dbReference type="PATRIC" id="fig|1238182.3.peg.2448"/>
<dbReference type="Proteomes" id="UP000009881">
    <property type="component" value="Unassembled WGS sequence"/>
</dbReference>
<dbReference type="EMBL" id="ANHY01000011">
    <property type="protein sequence ID" value="EKV29803.1"/>
    <property type="molecule type" value="Genomic_DNA"/>
</dbReference>
<dbReference type="SMART" id="SM00448">
    <property type="entry name" value="REC"/>
    <property type="match status" value="1"/>
</dbReference>
<dbReference type="STRING" id="1238182.C882_0233"/>
<feature type="modified residue" description="4-aspartylphosphate" evidence="3">
    <location>
        <position position="53"/>
    </location>
</feature>
<dbReference type="eggNOG" id="COG0745">
    <property type="taxonomic scope" value="Bacteria"/>
</dbReference>
<dbReference type="AlphaFoldDB" id="K9HH95"/>
<feature type="domain" description="Response regulatory" evidence="4">
    <location>
        <begin position="4"/>
        <end position="118"/>
    </location>
</feature>
<keyword evidence="6" id="KW-1185">Reference proteome</keyword>
<organism evidence="5 6">
    <name type="scientific">Caenispirillum salinarum AK4</name>
    <dbReference type="NCBI Taxonomy" id="1238182"/>
    <lineage>
        <taxon>Bacteria</taxon>
        <taxon>Pseudomonadati</taxon>
        <taxon>Pseudomonadota</taxon>
        <taxon>Alphaproteobacteria</taxon>
        <taxon>Rhodospirillales</taxon>
        <taxon>Novispirillaceae</taxon>
        <taxon>Caenispirillum</taxon>
    </lineage>
</organism>
<evidence type="ECO:0000313" key="6">
    <source>
        <dbReference type="Proteomes" id="UP000009881"/>
    </source>
</evidence>
<gene>
    <name evidence="5" type="ORF">C882_0233</name>
</gene>